<gene>
    <name evidence="1" type="ORF">AAIR29_11740</name>
</gene>
<reference evidence="1 2" key="1">
    <citation type="submission" date="2024-05" db="EMBL/GenBank/DDBJ databases">
        <authorList>
            <person name="Kim H.-Y."/>
            <person name="Kim E."/>
            <person name="Cai Y."/>
            <person name="Yang S.-M."/>
            <person name="Lee W."/>
        </authorList>
    </citation>
    <scope>NUCLEOTIDE SEQUENCE [LARGE SCALE GENOMIC DNA]</scope>
    <source>
        <strain evidence="1 2">FBL11</strain>
    </source>
</reference>
<accession>A0ABU9XA54</accession>
<keyword evidence="2" id="KW-1185">Reference proteome</keyword>
<dbReference type="Proteomes" id="UP001461960">
    <property type="component" value="Unassembled WGS sequence"/>
</dbReference>
<name>A0ABU9XA54_9GAMM</name>
<organism evidence="1 2">
    <name type="scientific">Psychrobacter saeujeotis</name>
    <dbReference type="NCBI Taxonomy" id="3143436"/>
    <lineage>
        <taxon>Bacteria</taxon>
        <taxon>Pseudomonadati</taxon>
        <taxon>Pseudomonadota</taxon>
        <taxon>Gammaproteobacteria</taxon>
        <taxon>Moraxellales</taxon>
        <taxon>Moraxellaceae</taxon>
        <taxon>Psychrobacter</taxon>
    </lineage>
</organism>
<evidence type="ECO:0000313" key="2">
    <source>
        <dbReference type="Proteomes" id="UP001461960"/>
    </source>
</evidence>
<sequence length="112" mass="13060">MSFLNMMKQDYHLDDNQALTLKTDLKNLETFFDENFEDTPSFFQTFYDKFEKIIAPYGFIEGDAKQAEPLVSSLYSQGKFRILMSYVISAFYQSGGSSEIFADTYTQMQNHH</sequence>
<proteinExistence type="predicted"/>
<protein>
    <submittedName>
        <fullName evidence="1">Uncharacterized protein</fullName>
    </submittedName>
</protein>
<evidence type="ECO:0000313" key="1">
    <source>
        <dbReference type="EMBL" id="MEN2752301.1"/>
    </source>
</evidence>
<comment type="caution">
    <text evidence="1">The sequence shown here is derived from an EMBL/GenBank/DDBJ whole genome shotgun (WGS) entry which is preliminary data.</text>
</comment>
<dbReference type="RefSeq" id="WP_299221496.1">
    <property type="nucleotide sequence ID" value="NZ_JBDGHN010000007.1"/>
</dbReference>
<dbReference type="EMBL" id="JBDGHN010000007">
    <property type="protein sequence ID" value="MEN2752301.1"/>
    <property type="molecule type" value="Genomic_DNA"/>
</dbReference>